<dbReference type="SUPFAM" id="SSF51679">
    <property type="entry name" value="Bacterial luciferase-like"/>
    <property type="match status" value="1"/>
</dbReference>
<dbReference type="Gene3D" id="3.20.20.30">
    <property type="entry name" value="Luciferase-like domain"/>
    <property type="match status" value="1"/>
</dbReference>
<keyword evidence="3" id="KW-0560">Oxidoreductase</keyword>
<keyword evidence="7" id="KW-1185">Reference proteome</keyword>
<keyword evidence="1" id="KW-0285">Flavoprotein</keyword>
<evidence type="ECO:0000256" key="3">
    <source>
        <dbReference type="ARBA" id="ARBA00023002"/>
    </source>
</evidence>
<gene>
    <name evidence="6" type="ORF">EV378_5523</name>
</gene>
<dbReference type="EMBL" id="SMFZ01000002">
    <property type="protein sequence ID" value="TCK21535.1"/>
    <property type="molecule type" value="Genomic_DNA"/>
</dbReference>
<dbReference type="PANTHER" id="PTHR30011">
    <property type="entry name" value="ALKANESULFONATE MONOOXYGENASE-RELATED"/>
    <property type="match status" value="1"/>
</dbReference>
<dbReference type="GO" id="GO:0004497">
    <property type="term" value="F:monooxygenase activity"/>
    <property type="evidence" value="ECO:0007669"/>
    <property type="project" value="UniProtKB-KW"/>
</dbReference>
<dbReference type="InterPro" id="IPR036661">
    <property type="entry name" value="Luciferase-like_sf"/>
</dbReference>
<feature type="domain" description="Luciferase-like" evidence="5">
    <location>
        <begin position="26"/>
        <end position="245"/>
    </location>
</feature>
<reference evidence="6 7" key="1">
    <citation type="submission" date="2019-03" db="EMBL/GenBank/DDBJ databases">
        <title>Sequencing the genomes of 1000 actinobacteria strains.</title>
        <authorList>
            <person name="Klenk H.-P."/>
        </authorList>
    </citation>
    <scope>NUCLEOTIDE SEQUENCE [LARGE SCALE GENOMIC DNA]</scope>
    <source>
        <strain evidence="6 7">DSM 44969</strain>
    </source>
</reference>
<keyword evidence="4 6" id="KW-0503">Monooxygenase</keyword>
<dbReference type="AlphaFoldDB" id="A0A4R1HLY1"/>
<dbReference type="OrthoDB" id="4566556at2"/>
<sequence length="314" mass="32486">MAECGYGVMIPTFDPFRAGSIPLLAGAALAEELGFDSGWVGDHLSFHPPLLDALGALSGAAGCTRRIALGTGVLLLPMRHPVWTAKQVSTLDALAPGRVLLGVGVGGENPQEWEAAGVPVAQRGARLDESLDIVTALLRGEAVDHRGPLLPTRSPALEPAPSAVPPIVVGGRSDAALRRAARVGDAWMGVWMSARRAGEVGERLGEFAADAGRPVPSRLMMLFVHVGDGAGDDSAARDEAAAFVGGQYGLPFDALERWALVGGEQQVADGLNALADAGVSGVILVPAARDVLEQYRRLAALRPSTRWAGGPVPA</sequence>
<evidence type="ECO:0000256" key="4">
    <source>
        <dbReference type="ARBA" id="ARBA00023033"/>
    </source>
</evidence>
<organism evidence="6 7">
    <name type="scientific">Pseudonocardia endophytica</name>
    <dbReference type="NCBI Taxonomy" id="401976"/>
    <lineage>
        <taxon>Bacteria</taxon>
        <taxon>Bacillati</taxon>
        <taxon>Actinomycetota</taxon>
        <taxon>Actinomycetes</taxon>
        <taxon>Pseudonocardiales</taxon>
        <taxon>Pseudonocardiaceae</taxon>
        <taxon>Pseudonocardia</taxon>
    </lineage>
</organism>
<dbReference type="GO" id="GO:0016705">
    <property type="term" value="F:oxidoreductase activity, acting on paired donors, with incorporation or reduction of molecular oxygen"/>
    <property type="evidence" value="ECO:0007669"/>
    <property type="project" value="InterPro"/>
</dbReference>
<accession>A0A4R1HLY1</accession>
<evidence type="ECO:0000313" key="7">
    <source>
        <dbReference type="Proteomes" id="UP000295560"/>
    </source>
</evidence>
<dbReference type="PANTHER" id="PTHR30011:SF16">
    <property type="entry name" value="C2H2 FINGER DOMAIN TRANSCRIPTION FACTOR (EUROFUNG)-RELATED"/>
    <property type="match status" value="1"/>
</dbReference>
<evidence type="ECO:0000256" key="2">
    <source>
        <dbReference type="ARBA" id="ARBA00022643"/>
    </source>
</evidence>
<dbReference type="InterPro" id="IPR051260">
    <property type="entry name" value="Diverse_substr_monoxygenases"/>
</dbReference>
<evidence type="ECO:0000259" key="5">
    <source>
        <dbReference type="Pfam" id="PF00296"/>
    </source>
</evidence>
<evidence type="ECO:0000313" key="6">
    <source>
        <dbReference type="EMBL" id="TCK21535.1"/>
    </source>
</evidence>
<name>A0A4R1HLY1_PSEEN</name>
<comment type="caution">
    <text evidence="6">The sequence shown here is derived from an EMBL/GenBank/DDBJ whole genome shotgun (WGS) entry which is preliminary data.</text>
</comment>
<dbReference type="RefSeq" id="WP_132430276.1">
    <property type="nucleotide sequence ID" value="NZ_SMFZ01000002.1"/>
</dbReference>
<dbReference type="InterPro" id="IPR011251">
    <property type="entry name" value="Luciferase-like_dom"/>
</dbReference>
<protein>
    <submittedName>
        <fullName evidence="6">Alkanesulfonate monooxygenase SsuD/methylene tetrahydromethanopterin reductase-like flavin-dependent oxidoreductase (Luciferase family)</fullName>
    </submittedName>
</protein>
<proteinExistence type="predicted"/>
<dbReference type="Pfam" id="PF00296">
    <property type="entry name" value="Bac_luciferase"/>
    <property type="match status" value="1"/>
</dbReference>
<keyword evidence="2" id="KW-0288">FMN</keyword>
<dbReference type="Proteomes" id="UP000295560">
    <property type="component" value="Unassembled WGS sequence"/>
</dbReference>
<evidence type="ECO:0000256" key="1">
    <source>
        <dbReference type="ARBA" id="ARBA00022630"/>
    </source>
</evidence>